<accession>A0A0J8BFE3</accession>
<dbReference type="AlphaFoldDB" id="A0A0J8BFE3"/>
<evidence type="ECO:0000313" key="3">
    <source>
        <dbReference type="Proteomes" id="UP000035740"/>
    </source>
</evidence>
<keyword evidence="3" id="KW-1185">Reference proteome</keyword>
<dbReference type="Gene3D" id="3.40.50.1820">
    <property type="entry name" value="alpha/beta hydrolase"/>
    <property type="match status" value="1"/>
</dbReference>
<dbReference type="Pfam" id="PF05057">
    <property type="entry name" value="DUF676"/>
    <property type="match status" value="1"/>
</dbReference>
<dbReference type="InterPro" id="IPR044294">
    <property type="entry name" value="Lipase-like"/>
</dbReference>
<dbReference type="OrthoDB" id="273452at2759"/>
<dbReference type="EMBL" id="KQ090208">
    <property type="protein sequence ID" value="KMS99671.1"/>
    <property type="molecule type" value="Genomic_DNA"/>
</dbReference>
<dbReference type="Gramene" id="KMS99671">
    <property type="protein sequence ID" value="KMS99671"/>
    <property type="gene ID" value="BVRB_1g021770"/>
</dbReference>
<dbReference type="Proteomes" id="UP000035740">
    <property type="component" value="Unassembled WGS sequence"/>
</dbReference>
<feature type="domain" description="DUF676" evidence="1">
    <location>
        <begin position="69"/>
        <end position="298"/>
    </location>
</feature>
<protein>
    <recommendedName>
        <fullName evidence="1">DUF676 domain-containing protein</fullName>
    </recommendedName>
</protein>
<reference evidence="2 3" key="1">
    <citation type="journal article" date="2014" name="Nature">
        <title>The genome of the recently domesticated crop plant sugar beet (Beta vulgaris).</title>
        <authorList>
            <person name="Dohm J.C."/>
            <person name="Minoche A.E."/>
            <person name="Holtgrawe D."/>
            <person name="Capella-Gutierrez S."/>
            <person name="Zakrzewski F."/>
            <person name="Tafer H."/>
            <person name="Rupp O."/>
            <person name="Sorensen T.R."/>
            <person name="Stracke R."/>
            <person name="Reinhardt R."/>
            <person name="Goesmann A."/>
            <person name="Kraft T."/>
            <person name="Schulz B."/>
            <person name="Stadler P.F."/>
            <person name="Schmidt T."/>
            <person name="Gabaldon T."/>
            <person name="Lehrach H."/>
            <person name="Weisshaar B."/>
            <person name="Himmelbauer H."/>
        </authorList>
    </citation>
    <scope>NUCLEOTIDE SEQUENCE [LARGE SCALE GENOMIC DNA]</scope>
    <source>
        <tissue evidence="2">Taproot</tissue>
    </source>
</reference>
<dbReference type="PANTHER" id="PTHR12482:SF41">
    <property type="entry name" value="ALPHA_BETA-HYDROLASES SUPERFAMILY PROTEIN"/>
    <property type="match status" value="1"/>
</dbReference>
<dbReference type="PANTHER" id="PTHR12482">
    <property type="entry name" value="LIPASE ROG1-RELATED-RELATED"/>
    <property type="match status" value="1"/>
</dbReference>
<dbReference type="InterPro" id="IPR007751">
    <property type="entry name" value="DUF676_lipase-like"/>
</dbReference>
<sequence length="411" mass="46119">MAANEVENGMKIREGYGVIRNRLKSMKKQKILPRFGCLRLDDESPTVDKKIDDGGIDMVSAGALNDRCDPTHLIVMVNGIIGSSQDWRYAAKQFLKTHPQQVLVHCSEKNTATLTFDGIDVMGERLADEVISVVQRYPNLCKISFIGHSLGGLIARYAIALLFGRDYMNRVSKIDGETGSNGCAKVLHEDNYIGKIAGLQPVNFITFATPHLGSRGHNQVPMFCGFHALELIARHGSWFLGRTGRHLFLTDKDKGKTPLLLRMVNDCEGLPFMSALQCFNRRVAYANVRFDQLVGWCTSSIRHETELTKGRYKAKNDRYRHIVNVDNGVLAASQRVSTLESIMHAWKNLRTRDMVEEMMKGLTAVSWERVDVKFGGGKHRLIAHNSIQVQTYCVHSSGADVIQHMIDNFVL</sequence>
<gene>
    <name evidence="2" type="ORF">BVRB_1g021770</name>
</gene>
<proteinExistence type="predicted"/>
<dbReference type="KEGG" id="bvg:104905740"/>
<evidence type="ECO:0000259" key="1">
    <source>
        <dbReference type="Pfam" id="PF05057"/>
    </source>
</evidence>
<organism evidence="2 3">
    <name type="scientific">Beta vulgaris subsp. vulgaris</name>
    <name type="common">Beet</name>
    <dbReference type="NCBI Taxonomy" id="3555"/>
    <lineage>
        <taxon>Eukaryota</taxon>
        <taxon>Viridiplantae</taxon>
        <taxon>Streptophyta</taxon>
        <taxon>Embryophyta</taxon>
        <taxon>Tracheophyta</taxon>
        <taxon>Spermatophyta</taxon>
        <taxon>Magnoliopsida</taxon>
        <taxon>eudicotyledons</taxon>
        <taxon>Gunneridae</taxon>
        <taxon>Pentapetalae</taxon>
        <taxon>Caryophyllales</taxon>
        <taxon>Chenopodiaceae</taxon>
        <taxon>Betoideae</taxon>
        <taxon>Beta</taxon>
    </lineage>
</organism>
<dbReference type="InterPro" id="IPR029058">
    <property type="entry name" value="AB_hydrolase_fold"/>
</dbReference>
<dbReference type="eggNOG" id="KOG4372">
    <property type="taxonomic scope" value="Eukaryota"/>
</dbReference>
<name>A0A0J8BFE3_BETVV</name>
<evidence type="ECO:0000313" key="2">
    <source>
        <dbReference type="EMBL" id="KMS99671.1"/>
    </source>
</evidence>
<dbReference type="SUPFAM" id="SSF53474">
    <property type="entry name" value="alpha/beta-Hydrolases"/>
    <property type="match status" value="1"/>
</dbReference>
<dbReference type="OMA" id="HRQVPMF"/>